<accession>A0A7S9LPG1</accession>
<dbReference type="RefSeq" id="WP_196101751.1">
    <property type="nucleotide sequence ID" value="NZ_CP064942.1"/>
</dbReference>
<gene>
    <name evidence="1" type="ORF">I0K15_11965</name>
</gene>
<keyword evidence="2" id="KW-1185">Reference proteome</keyword>
<dbReference type="KEGG" id="poz:I0K15_11965"/>
<evidence type="ECO:0000313" key="2">
    <source>
        <dbReference type="Proteomes" id="UP000594800"/>
    </source>
</evidence>
<dbReference type="EMBL" id="CP064942">
    <property type="protein sequence ID" value="QPH52540.1"/>
    <property type="molecule type" value="Genomic_DNA"/>
</dbReference>
<keyword evidence="1" id="KW-0378">Hydrolase</keyword>
<organism evidence="1 2">
    <name type="scientific">Pontivivens ytuae</name>
    <dbReference type="NCBI Taxonomy" id="2789856"/>
    <lineage>
        <taxon>Bacteria</taxon>
        <taxon>Pseudomonadati</taxon>
        <taxon>Pseudomonadota</taxon>
        <taxon>Alphaproteobacteria</taxon>
        <taxon>Rhodobacterales</taxon>
        <taxon>Paracoccaceae</taxon>
        <taxon>Pontivivens</taxon>
    </lineage>
</organism>
<protein>
    <submittedName>
        <fullName evidence="1">N-formylglutamate amidohydrolase</fullName>
    </submittedName>
</protein>
<dbReference type="GO" id="GO:0016787">
    <property type="term" value="F:hydrolase activity"/>
    <property type="evidence" value="ECO:0007669"/>
    <property type="project" value="UniProtKB-KW"/>
</dbReference>
<dbReference type="AlphaFoldDB" id="A0A7S9LPG1"/>
<sequence>MEPFTLSAATGTPGAVVFSSPHSGDFYPATFLRDSQLDPHTLRSSEDAFVDELFAAAPTHGAPLIAARYPRAYVDLNRAATELDPAVVTVAPRPGVNPRVAAGLGVIPRVVAEGRVIRSGRMTLRAAQARLDSVYHPYHTALYRLLEAARIRHGTSLLIDCHSMPREALRSQTNRERPDVVLGDRFGTSCATWITDAAVDAFSRAGFKVARNTPFAGGYITQSYGRPVQGRHALQIEIDRSLYMNEKTIVKRPDFGELADRLGNVIAELVTLLPSANRVAAE</sequence>
<dbReference type="Gene3D" id="3.40.630.40">
    <property type="entry name" value="Zn-dependent exopeptidases"/>
    <property type="match status" value="1"/>
</dbReference>
<dbReference type="InterPro" id="IPR007709">
    <property type="entry name" value="N-FG_amidohydro"/>
</dbReference>
<dbReference type="Pfam" id="PF05013">
    <property type="entry name" value="FGase"/>
    <property type="match status" value="1"/>
</dbReference>
<name>A0A7S9LPG1_9RHOB</name>
<dbReference type="SUPFAM" id="SSF53187">
    <property type="entry name" value="Zn-dependent exopeptidases"/>
    <property type="match status" value="1"/>
</dbReference>
<evidence type="ECO:0000313" key="1">
    <source>
        <dbReference type="EMBL" id="QPH52540.1"/>
    </source>
</evidence>
<reference evidence="1 2" key="1">
    <citation type="submission" date="2020-11" db="EMBL/GenBank/DDBJ databases">
        <title>Description of Pontivivens ytuae sp. nov. isolated from deep sea sediment of Mariana Trench.</title>
        <authorList>
            <person name="Wang Z."/>
            <person name="Sun Q.-L."/>
            <person name="Xu X.-D."/>
            <person name="Tang Y.-Z."/>
            <person name="Zhang J."/>
        </authorList>
    </citation>
    <scope>NUCLEOTIDE SEQUENCE [LARGE SCALE GENOMIC DNA]</scope>
    <source>
        <strain evidence="1 2">MT2928</strain>
    </source>
</reference>
<proteinExistence type="predicted"/>
<dbReference type="Proteomes" id="UP000594800">
    <property type="component" value="Chromosome"/>
</dbReference>